<proteinExistence type="predicted"/>
<dbReference type="GO" id="GO:0007165">
    <property type="term" value="P:signal transduction"/>
    <property type="evidence" value="ECO:0007669"/>
    <property type="project" value="TreeGrafter"/>
</dbReference>
<dbReference type="GO" id="GO:0006020">
    <property type="term" value="P:inositol metabolic process"/>
    <property type="evidence" value="ECO:0007669"/>
    <property type="project" value="TreeGrafter"/>
</dbReference>
<evidence type="ECO:0008006" key="4">
    <source>
        <dbReference type="Google" id="ProtNLM"/>
    </source>
</evidence>
<feature type="binding site" evidence="1">
    <location>
        <position position="100"/>
    </location>
    <ligand>
        <name>Mg(2+)</name>
        <dbReference type="ChEBI" id="CHEBI:18420"/>
        <label>1</label>
        <note>catalytic</note>
    </ligand>
</feature>
<dbReference type="GO" id="GO:0046872">
    <property type="term" value="F:metal ion binding"/>
    <property type="evidence" value="ECO:0007669"/>
    <property type="project" value="UniProtKB-KW"/>
</dbReference>
<keyword evidence="1" id="KW-0460">Magnesium</keyword>
<dbReference type="PRINTS" id="PR00377">
    <property type="entry name" value="IMPHPHTASES"/>
</dbReference>
<dbReference type="Proteomes" id="UP000229600">
    <property type="component" value="Unassembled WGS sequence"/>
</dbReference>
<dbReference type="PANTHER" id="PTHR20854:SF4">
    <property type="entry name" value="INOSITOL-1-MONOPHOSPHATASE-RELATED"/>
    <property type="match status" value="1"/>
</dbReference>
<dbReference type="GO" id="GO:0008934">
    <property type="term" value="F:inositol monophosphate 1-phosphatase activity"/>
    <property type="evidence" value="ECO:0007669"/>
    <property type="project" value="TreeGrafter"/>
</dbReference>
<evidence type="ECO:0000313" key="2">
    <source>
        <dbReference type="EMBL" id="PIR04081.1"/>
    </source>
</evidence>
<dbReference type="EMBL" id="PCWN01000007">
    <property type="protein sequence ID" value="PIR04081.1"/>
    <property type="molecule type" value="Genomic_DNA"/>
</dbReference>
<dbReference type="PANTHER" id="PTHR20854">
    <property type="entry name" value="INOSITOL MONOPHOSPHATASE"/>
    <property type="match status" value="1"/>
</dbReference>
<name>A0A2H0N5B2_9BACT</name>
<evidence type="ECO:0000313" key="3">
    <source>
        <dbReference type="Proteomes" id="UP000229600"/>
    </source>
</evidence>
<protein>
    <recommendedName>
        <fullName evidence="4">Inositol monophosphatase</fullName>
    </recommendedName>
</protein>
<sequence length="157" mass="17635">MLSATYLPQLDELLFAKKGGGAFLNGKQVFVTQENELNHSSASASGRLKPEYSAFEYFKYYLTQRNILTINSFSCLGYDLFLVATGKRDWTVHKGAHLWDYAAGALALQEAGAKVTNIQGDPWSIKDKEILSANPSLYPILFEELHKSFSEFENLRT</sequence>
<dbReference type="AlphaFoldDB" id="A0A2H0N5B2"/>
<gene>
    <name evidence="2" type="ORF">COV59_02765</name>
</gene>
<comment type="caution">
    <text evidence="2">The sequence shown here is derived from an EMBL/GenBank/DDBJ whole genome shotgun (WGS) entry which is preliminary data.</text>
</comment>
<dbReference type="InterPro" id="IPR000760">
    <property type="entry name" value="Inositol_monophosphatase-like"/>
</dbReference>
<evidence type="ECO:0000256" key="1">
    <source>
        <dbReference type="PIRSR" id="PIRSR600760-2"/>
    </source>
</evidence>
<dbReference type="Gene3D" id="3.40.190.80">
    <property type="match status" value="1"/>
</dbReference>
<comment type="cofactor">
    <cofactor evidence="1">
        <name>Mg(2+)</name>
        <dbReference type="ChEBI" id="CHEBI:18420"/>
    </cofactor>
</comment>
<keyword evidence="1" id="KW-0479">Metal-binding</keyword>
<dbReference type="Pfam" id="PF00459">
    <property type="entry name" value="Inositol_P"/>
    <property type="match status" value="1"/>
</dbReference>
<dbReference type="SUPFAM" id="SSF56655">
    <property type="entry name" value="Carbohydrate phosphatase"/>
    <property type="match status" value="1"/>
</dbReference>
<reference evidence="2 3" key="1">
    <citation type="submission" date="2017-09" db="EMBL/GenBank/DDBJ databases">
        <title>Depth-based differentiation of microbial function through sediment-hosted aquifers and enrichment of novel symbionts in the deep terrestrial subsurface.</title>
        <authorList>
            <person name="Probst A.J."/>
            <person name="Ladd B."/>
            <person name="Jarett J.K."/>
            <person name="Geller-Mcgrath D.E."/>
            <person name="Sieber C.M."/>
            <person name="Emerson J.B."/>
            <person name="Anantharaman K."/>
            <person name="Thomas B.C."/>
            <person name="Malmstrom R."/>
            <person name="Stieglmeier M."/>
            <person name="Klingl A."/>
            <person name="Woyke T."/>
            <person name="Ryan C.M."/>
            <person name="Banfield J.F."/>
        </authorList>
    </citation>
    <scope>NUCLEOTIDE SEQUENCE [LARGE SCALE GENOMIC DNA]</scope>
    <source>
        <strain evidence="2">CG11_big_fil_rev_8_21_14_0_20_39_34</strain>
    </source>
</reference>
<organism evidence="2 3">
    <name type="scientific">Candidatus Magasanikbacteria bacterium CG11_big_fil_rev_8_21_14_0_20_39_34</name>
    <dbReference type="NCBI Taxonomy" id="1974653"/>
    <lineage>
        <taxon>Bacteria</taxon>
        <taxon>Candidatus Magasanikiibacteriota</taxon>
    </lineage>
</organism>
<accession>A0A2H0N5B2</accession>